<sequence length="345" mass="39028">MEQNFTQQPAANEPIASSDNAAATSNNVPTDLDNNLLAWVKQYLKPYEVLTNALHNVRISSEFNMAPNIPGWPKQHVFCSTDAILTIYNMLSERGAFGAEHSAELEKLVKSGASEEVILEKMLYTPSLICSLLPWEKERCIFHVKKQELPAELLDTKTSLAARLPQWGMCFNLENEDMTWDNRRMIGIIFSRYFISKPPQNQLSPEALQEMVKPSVEGEEPSIINNLVSTVVFEDGSFDLGPFVPLDDNITFNQFLNQLETDITKNLDPNTTSPEEIAKTKQMAQDTTARSRVLFKYLVYALQHMDQVKDKHGEAATIPPHPQIIVTKDNPKIISAEIVRQFYID</sequence>
<evidence type="ECO:0000313" key="3">
    <source>
        <dbReference type="Proteomes" id="UP000886829"/>
    </source>
</evidence>
<dbReference type="Proteomes" id="UP000886829">
    <property type="component" value="Unassembled WGS sequence"/>
</dbReference>
<proteinExistence type="predicted"/>
<evidence type="ECO:0000313" key="2">
    <source>
        <dbReference type="EMBL" id="HIX57580.1"/>
    </source>
</evidence>
<gene>
    <name evidence="2" type="ORF">H9850_08950</name>
</gene>
<accession>A0A9D2B1E4</accession>
<comment type="caution">
    <text evidence="2">The sequence shown here is derived from an EMBL/GenBank/DDBJ whole genome shotgun (WGS) entry which is preliminary data.</text>
</comment>
<reference evidence="2" key="1">
    <citation type="journal article" date="2021" name="PeerJ">
        <title>Extensive microbial diversity within the chicken gut microbiome revealed by metagenomics and culture.</title>
        <authorList>
            <person name="Gilroy R."/>
            <person name="Ravi A."/>
            <person name="Getino M."/>
            <person name="Pursley I."/>
            <person name="Horton D.L."/>
            <person name="Alikhan N.F."/>
            <person name="Baker D."/>
            <person name="Gharbi K."/>
            <person name="Hall N."/>
            <person name="Watson M."/>
            <person name="Adriaenssens E.M."/>
            <person name="Foster-Nyarko E."/>
            <person name="Jarju S."/>
            <person name="Secka A."/>
            <person name="Antonio M."/>
            <person name="Oren A."/>
            <person name="Chaudhuri R.R."/>
            <person name="La Ragione R."/>
            <person name="Hildebrand F."/>
            <person name="Pallen M.J."/>
        </authorList>
    </citation>
    <scope>NUCLEOTIDE SEQUENCE</scope>
    <source>
        <strain evidence="2">USASDec5-558</strain>
    </source>
</reference>
<evidence type="ECO:0000256" key="1">
    <source>
        <dbReference type="SAM" id="MobiDB-lite"/>
    </source>
</evidence>
<name>A0A9D2B1E4_9GAMM</name>
<feature type="compositionally biased region" description="Low complexity" evidence="1">
    <location>
        <begin position="16"/>
        <end position="27"/>
    </location>
</feature>
<reference evidence="2" key="2">
    <citation type="submission" date="2021-04" db="EMBL/GenBank/DDBJ databases">
        <authorList>
            <person name="Gilroy R."/>
        </authorList>
    </citation>
    <scope>NUCLEOTIDE SEQUENCE</scope>
    <source>
        <strain evidence="2">USASDec5-558</strain>
    </source>
</reference>
<protein>
    <submittedName>
        <fullName evidence="2">Uncharacterized protein</fullName>
    </submittedName>
</protein>
<organism evidence="2 3">
    <name type="scientific">Candidatus Anaerobiospirillum pullistercoris</name>
    <dbReference type="NCBI Taxonomy" id="2838452"/>
    <lineage>
        <taxon>Bacteria</taxon>
        <taxon>Pseudomonadati</taxon>
        <taxon>Pseudomonadota</taxon>
        <taxon>Gammaproteobacteria</taxon>
        <taxon>Aeromonadales</taxon>
        <taxon>Succinivibrionaceae</taxon>
        <taxon>Anaerobiospirillum</taxon>
    </lineage>
</organism>
<feature type="compositionally biased region" description="Polar residues" evidence="1">
    <location>
        <begin position="1"/>
        <end position="10"/>
    </location>
</feature>
<feature type="region of interest" description="Disordered" evidence="1">
    <location>
        <begin position="1"/>
        <end position="27"/>
    </location>
</feature>
<dbReference type="AlphaFoldDB" id="A0A9D2B1E4"/>
<dbReference type="EMBL" id="DXEV01000175">
    <property type="protein sequence ID" value="HIX57580.1"/>
    <property type="molecule type" value="Genomic_DNA"/>
</dbReference>